<evidence type="ECO:0000313" key="2">
    <source>
        <dbReference type="EMBL" id="MFG6458073.1"/>
    </source>
</evidence>
<evidence type="ECO:0000313" key="3">
    <source>
        <dbReference type="Proteomes" id="UP001606305"/>
    </source>
</evidence>
<dbReference type="InterPro" id="IPR050464">
    <property type="entry name" value="Zeta_carotene_desat/Oxidored"/>
</dbReference>
<dbReference type="InterPro" id="IPR002937">
    <property type="entry name" value="Amino_oxidase"/>
</dbReference>
<dbReference type="SUPFAM" id="SSF51905">
    <property type="entry name" value="FAD/NAD(P)-binding domain"/>
    <property type="match status" value="1"/>
</dbReference>
<dbReference type="Gene3D" id="3.50.50.60">
    <property type="entry name" value="FAD/NAD(P)-binding domain"/>
    <property type="match status" value="1"/>
</dbReference>
<dbReference type="PROSITE" id="PS51257">
    <property type="entry name" value="PROKAR_LIPOPROTEIN"/>
    <property type="match status" value="1"/>
</dbReference>
<comment type="caution">
    <text evidence="2">The sequence shown here is derived from an EMBL/GenBank/DDBJ whole genome shotgun (WGS) entry which is preliminary data.</text>
</comment>
<protein>
    <submittedName>
        <fullName evidence="2">FAD-dependent oxidoreductase</fullName>
    </submittedName>
</protein>
<dbReference type="Pfam" id="PF01593">
    <property type="entry name" value="Amino_oxidase"/>
    <property type="match status" value="1"/>
</dbReference>
<dbReference type="InterPro" id="IPR036188">
    <property type="entry name" value="FAD/NAD-bd_sf"/>
</dbReference>
<reference evidence="2 3" key="1">
    <citation type="submission" date="2024-09" db="EMBL/GenBank/DDBJ databases">
        <title>Novel species of the genus Pelomonas and Roseateles isolated from streams.</title>
        <authorList>
            <person name="Lu H."/>
        </authorList>
    </citation>
    <scope>NUCLEOTIDE SEQUENCE [LARGE SCALE GENOMIC DNA]</scope>
    <source>
        <strain evidence="2 3">BYS96W</strain>
    </source>
</reference>
<evidence type="ECO:0000259" key="1">
    <source>
        <dbReference type="Pfam" id="PF01593"/>
    </source>
</evidence>
<organism evidence="2 3">
    <name type="scientific">Pelomonas nitida</name>
    <dbReference type="NCBI Taxonomy" id="3299027"/>
    <lineage>
        <taxon>Bacteria</taxon>
        <taxon>Pseudomonadati</taxon>
        <taxon>Pseudomonadota</taxon>
        <taxon>Betaproteobacteria</taxon>
        <taxon>Burkholderiales</taxon>
        <taxon>Sphaerotilaceae</taxon>
        <taxon>Roseateles</taxon>
    </lineage>
</organism>
<keyword evidence="3" id="KW-1185">Reference proteome</keyword>
<proteinExistence type="predicted"/>
<dbReference type="EMBL" id="JBIGIA010000010">
    <property type="protein sequence ID" value="MFG6458073.1"/>
    <property type="molecule type" value="Genomic_DNA"/>
</dbReference>
<gene>
    <name evidence="2" type="ORF">ACG00X_14630</name>
</gene>
<feature type="domain" description="Amine oxidase" evidence="1">
    <location>
        <begin position="61"/>
        <end position="514"/>
    </location>
</feature>
<dbReference type="Proteomes" id="UP001606305">
    <property type="component" value="Unassembled WGS sequence"/>
</dbReference>
<accession>A0ABW7G7Y4</accession>
<dbReference type="PANTHER" id="PTHR42923:SF39">
    <property type="entry name" value="AMINO OXIDASE"/>
    <property type="match status" value="1"/>
</dbReference>
<sequence length="516" mass="55656">MKRRELLLAGLAAAGCTPDTPPLQGGWVGTHPERGHRLRGELPAGDGPLRKADVVIVGAGIAGLAAARALSQRGVTDLALLDLEAQAGGNSRGHTVGGAPCPLGAHYLPLPGAQAREVAQLLAELGLSRQVLGRTEWDERHLCHSPQERLFIDGEWRDGLLPPPQTPAAREQYRRFSALVAQAQRELGFAMPTRHARWTPGHAALDAQTFAAWLDANALTDIRLRWYLDYCCRDDFGAGAATVSAWAGLHYFASRHGFHAPGDETAEREPVLTWAEGNGWLSARLAEPLRDRLHVGRVVLRVTEGKHGVDLLAWNEAAGAPERWQARAVVMATPLFIAARLLASPPDALRQAAGQFSYAPWLTANLALREPLLTRPGAPPAWDNVRYGTTALGYVDARHQSLDPTPRPPLLTAYFALPAAQRGDLLKQPWQHWARVVTDELAQTHPDLPAKLARIDLCRLGHAMSIPTPGVRGSAALAALNEARGRIAFAHADLASYSVFEEAYTAGVGAAARISL</sequence>
<dbReference type="PANTHER" id="PTHR42923">
    <property type="entry name" value="PROTOPORPHYRINOGEN OXIDASE"/>
    <property type="match status" value="1"/>
</dbReference>
<name>A0ABW7G7Y4_9BURK</name>